<dbReference type="Pfam" id="PF13749">
    <property type="entry name" value="HATPase_c_4"/>
    <property type="match status" value="1"/>
</dbReference>
<accession>A0A9D2UYK8</accession>
<dbReference type="PANTHER" id="PTHR30595:SF6">
    <property type="entry name" value="SCHLAFEN ALBA-2 DOMAIN-CONTAINING PROTEIN"/>
    <property type="match status" value="1"/>
</dbReference>
<dbReference type="Pfam" id="PF04326">
    <property type="entry name" value="SLFN_AlbA_2"/>
    <property type="match status" value="1"/>
</dbReference>
<reference evidence="3" key="1">
    <citation type="journal article" date="2021" name="PeerJ">
        <title>Extensive microbial diversity within the chicken gut microbiome revealed by metagenomics and culture.</title>
        <authorList>
            <person name="Gilroy R."/>
            <person name="Ravi A."/>
            <person name="Getino M."/>
            <person name="Pursley I."/>
            <person name="Horton D.L."/>
            <person name="Alikhan N.F."/>
            <person name="Baker D."/>
            <person name="Gharbi K."/>
            <person name="Hall N."/>
            <person name="Watson M."/>
            <person name="Adriaenssens E.M."/>
            <person name="Foster-Nyarko E."/>
            <person name="Jarju S."/>
            <person name="Secka A."/>
            <person name="Antonio M."/>
            <person name="Oren A."/>
            <person name="Chaudhuri R.R."/>
            <person name="La Ragione R."/>
            <person name="Hildebrand F."/>
            <person name="Pallen M.J."/>
        </authorList>
    </citation>
    <scope>NUCLEOTIDE SEQUENCE</scope>
    <source>
        <strain evidence="3">ChiGjej6B6-11269</strain>
    </source>
</reference>
<dbReference type="Gene3D" id="3.30.950.30">
    <property type="entry name" value="Schlafen, AAA domain"/>
    <property type="match status" value="1"/>
</dbReference>
<dbReference type="Gene3D" id="1.10.10.10">
    <property type="entry name" value="Winged helix-like DNA-binding domain superfamily/Winged helix DNA-binding domain"/>
    <property type="match status" value="1"/>
</dbReference>
<dbReference type="InterPro" id="IPR038475">
    <property type="entry name" value="RecG_C_sf"/>
</dbReference>
<comment type="caution">
    <text evidence="3">The sequence shown here is derived from an EMBL/GenBank/DDBJ whole genome shotgun (WGS) entry which is preliminary data.</text>
</comment>
<organism evidence="3 4">
    <name type="scientific">Slackia equolifaciens</name>
    <dbReference type="NCBI Taxonomy" id="498718"/>
    <lineage>
        <taxon>Bacteria</taxon>
        <taxon>Bacillati</taxon>
        <taxon>Actinomycetota</taxon>
        <taxon>Coriobacteriia</taxon>
        <taxon>Eggerthellales</taxon>
        <taxon>Eggerthellaceae</taxon>
        <taxon>Slackia</taxon>
    </lineage>
</organism>
<evidence type="ECO:0000313" key="4">
    <source>
        <dbReference type="Proteomes" id="UP000786989"/>
    </source>
</evidence>
<evidence type="ECO:0000313" key="3">
    <source>
        <dbReference type="EMBL" id="HJF66463.1"/>
    </source>
</evidence>
<dbReference type="Proteomes" id="UP000786989">
    <property type="component" value="Unassembled WGS sequence"/>
</dbReference>
<feature type="region of interest" description="Disordered" evidence="1">
    <location>
        <begin position="425"/>
        <end position="446"/>
    </location>
</feature>
<dbReference type="SUPFAM" id="SSF46785">
    <property type="entry name" value="Winged helix' DNA-binding domain"/>
    <property type="match status" value="1"/>
</dbReference>
<evidence type="ECO:0000256" key="1">
    <source>
        <dbReference type="SAM" id="MobiDB-lite"/>
    </source>
</evidence>
<dbReference type="EMBL" id="DYWI01000196">
    <property type="protein sequence ID" value="HJF66463.1"/>
    <property type="molecule type" value="Genomic_DNA"/>
</dbReference>
<dbReference type="AlphaFoldDB" id="A0A9D2UYK8"/>
<feature type="domain" description="Schlafen AlbA-2" evidence="2">
    <location>
        <begin position="22"/>
        <end position="139"/>
    </location>
</feature>
<dbReference type="PANTHER" id="PTHR30595">
    <property type="entry name" value="GLPR-RELATED TRANSCRIPTIONAL REPRESSOR"/>
    <property type="match status" value="1"/>
</dbReference>
<protein>
    <submittedName>
        <fullName evidence="3">DNA binding domain-containing protein</fullName>
    </submittedName>
</protein>
<sequence>MLADDELARIVAEMRAIGCDLQRVEVKEAVGKLPKSVGESISAFANGSGGVVILGLSERDGFKPVKNFQAHSAFDALAGLCADRAMPPVRPDMRIASFEGAPIVVAEIPEMPPVDKPCYLTERGMYRGSFVRTGDGDRLLSSYEIDRLVEERAQPHYDLDIVEGAQMSDLDPDLVAAVLRRQRSLHPRIFGQLSDADALAALNVSTKAPDGTVVPTLAGLLALGVYPQRFFPRLTVTFASFLGVDKAAANGVKYTDSQSMAGPIPAVLMDTVAAVRRNMRVGGVLVDGLRRDVPDYPLDAVREAVCNALMHRDYSPMGRGAQVQVNMYADRLEVLSPGGLYGAVTVDTIGEVGASSTRNQHLSLLLETTPYEEGGFVAENRGTGFSLIESELRAFGMEPPEVVDRPSLFSLTIKRRNVDRLQRIASSEAKSKGPKPAGGVARAPRSQKSEAAVLSCIREMSEARASDVVKATGLSRSTVANALKKLLGEGKIEAVFADGVAKTNPKRAYRAV</sequence>
<gene>
    <name evidence="3" type="ORF">K8U77_10175</name>
</gene>
<reference evidence="3" key="2">
    <citation type="submission" date="2021-09" db="EMBL/GenBank/DDBJ databases">
        <authorList>
            <person name="Gilroy R."/>
        </authorList>
    </citation>
    <scope>NUCLEOTIDE SEQUENCE</scope>
    <source>
        <strain evidence="3">ChiGjej6B6-11269</strain>
    </source>
</reference>
<evidence type="ECO:0000259" key="2">
    <source>
        <dbReference type="Pfam" id="PF04326"/>
    </source>
</evidence>
<dbReference type="InterPro" id="IPR036390">
    <property type="entry name" value="WH_DNA-bd_sf"/>
</dbReference>
<dbReference type="InterPro" id="IPR007421">
    <property type="entry name" value="Schlafen_AlbA_2_dom"/>
</dbReference>
<dbReference type="Gene3D" id="3.30.565.60">
    <property type="match status" value="1"/>
</dbReference>
<name>A0A9D2UYK8_9ACTN</name>
<proteinExistence type="predicted"/>
<dbReference type="InterPro" id="IPR038461">
    <property type="entry name" value="Schlafen_AlbA_2_dom_sf"/>
</dbReference>
<dbReference type="InterPro" id="IPR036388">
    <property type="entry name" value="WH-like_DNA-bd_sf"/>
</dbReference>